<dbReference type="SUPFAM" id="SSF48452">
    <property type="entry name" value="TPR-like"/>
    <property type="match status" value="1"/>
</dbReference>
<reference evidence="1 2" key="1">
    <citation type="journal article" date="2024" name="Science">
        <title>Giant polyketide synthase enzymes in the biosynthesis of giant marine polyether toxins.</title>
        <authorList>
            <person name="Fallon T.R."/>
            <person name="Shende V.V."/>
            <person name="Wierzbicki I.H."/>
            <person name="Pendleton A.L."/>
            <person name="Watervoot N.F."/>
            <person name="Auber R.P."/>
            <person name="Gonzalez D.J."/>
            <person name="Wisecaver J.H."/>
            <person name="Moore B.S."/>
        </authorList>
    </citation>
    <scope>NUCLEOTIDE SEQUENCE [LARGE SCALE GENOMIC DNA]</scope>
    <source>
        <strain evidence="1 2">12B1</strain>
    </source>
</reference>
<evidence type="ECO:0008006" key="3">
    <source>
        <dbReference type="Google" id="ProtNLM"/>
    </source>
</evidence>
<dbReference type="AlphaFoldDB" id="A0AB34JBP6"/>
<protein>
    <recommendedName>
        <fullName evidence="3">ER membrane protein complex subunit 2</fullName>
    </recommendedName>
</protein>
<dbReference type="Gene3D" id="1.25.40.10">
    <property type="entry name" value="Tetratricopeptide repeat domain"/>
    <property type="match status" value="1"/>
</dbReference>
<dbReference type="Pfam" id="PF14559">
    <property type="entry name" value="TPR_19"/>
    <property type="match status" value="1"/>
</dbReference>
<proteinExistence type="predicted"/>
<evidence type="ECO:0000313" key="2">
    <source>
        <dbReference type="Proteomes" id="UP001515480"/>
    </source>
</evidence>
<dbReference type="InterPro" id="IPR011990">
    <property type="entry name" value="TPR-like_helical_dom_sf"/>
</dbReference>
<gene>
    <name evidence="1" type="ORF">AB1Y20_002423</name>
</gene>
<dbReference type="EMBL" id="JBGBPQ010000011">
    <property type="protein sequence ID" value="KAL1515807.1"/>
    <property type="molecule type" value="Genomic_DNA"/>
</dbReference>
<sequence length="127" mass="14133">MLAVVVCMQAASIPAEGRRVLEPLEREAYWLDDYSHPQRGHGLEGLVGHELQVHQLLNLATQMHDSGQLEKALSICSKVVEKDPENGEAFALMSKCYADKGEVAAAERAIGQVRQIYNQRLATWSIF</sequence>
<dbReference type="Proteomes" id="UP001515480">
    <property type="component" value="Unassembled WGS sequence"/>
</dbReference>
<keyword evidence="2" id="KW-1185">Reference proteome</keyword>
<organism evidence="1 2">
    <name type="scientific">Prymnesium parvum</name>
    <name type="common">Toxic golden alga</name>
    <dbReference type="NCBI Taxonomy" id="97485"/>
    <lineage>
        <taxon>Eukaryota</taxon>
        <taxon>Haptista</taxon>
        <taxon>Haptophyta</taxon>
        <taxon>Prymnesiophyceae</taxon>
        <taxon>Prymnesiales</taxon>
        <taxon>Prymnesiaceae</taxon>
        <taxon>Prymnesium</taxon>
    </lineage>
</organism>
<name>A0AB34JBP6_PRYPA</name>
<evidence type="ECO:0000313" key="1">
    <source>
        <dbReference type="EMBL" id="KAL1515807.1"/>
    </source>
</evidence>
<accession>A0AB34JBP6</accession>
<comment type="caution">
    <text evidence="1">The sequence shown here is derived from an EMBL/GenBank/DDBJ whole genome shotgun (WGS) entry which is preliminary data.</text>
</comment>